<dbReference type="InterPro" id="IPR036010">
    <property type="entry name" value="2Fe-2S_ferredoxin-like_sf"/>
</dbReference>
<name>A0A133VBT2_9EURY</name>
<reference evidence="2 3" key="1">
    <citation type="journal article" date="2016" name="Sci. Rep.">
        <title>Metabolic traits of an uncultured archaeal lineage -MSBL1- from brine pools of the Red Sea.</title>
        <authorList>
            <person name="Mwirichia R."/>
            <person name="Alam I."/>
            <person name="Rashid M."/>
            <person name="Vinu M."/>
            <person name="Ba-Alawi W."/>
            <person name="Anthony Kamau A."/>
            <person name="Kamanda Ngugi D."/>
            <person name="Goker M."/>
            <person name="Klenk H.P."/>
            <person name="Bajic V."/>
            <person name="Stingl U."/>
        </authorList>
    </citation>
    <scope>NUCLEOTIDE SEQUENCE [LARGE SCALE GENOMIC DNA]</scope>
    <source>
        <strain evidence="2">SCGC-AAA261F19</strain>
    </source>
</reference>
<keyword evidence="3" id="KW-1185">Reference proteome</keyword>
<dbReference type="AlphaFoldDB" id="A0A133VBT2"/>
<dbReference type="GO" id="GO:0051536">
    <property type="term" value="F:iron-sulfur cluster binding"/>
    <property type="evidence" value="ECO:0007669"/>
    <property type="project" value="InterPro"/>
</dbReference>
<evidence type="ECO:0000259" key="1">
    <source>
        <dbReference type="PROSITE" id="PS51085"/>
    </source>
</evidence>
<dbReference type="PANTHER" id="PTHR42895">
    <property type="entry name" value="IRON-SULFUR CLUSTER-BINDING PROTEIN-RELATED"/>
    <property type="match status" value="1"/>
</dbReference>
<dbReference type="PROSITE" id="PS51085">
    <property type="entry name" value="2FE2S_FER_2"/>
    <property type="match status" value="1"/>
</dbReference>
<evidence type="ECO:0000313" key="3">
    <source>
        <dbReference type="Proteomes" id="UP000070565"/>
    </source>
</evidence>
<dbReference type="InterPro" id="IPR027980">
    <property type="entry name" value="RACo_C"/>
</dbReference>
<dbReference type="InterPro" id="IPR052911">
    <property type="entry name" value="Corrinoid_activation_enz"/>
</dbReference>
<dbReference type="Gene3D" id="3.10.20.30">
    <property type="match status" value="1"/>
</dbReference>
<dbReference type="InterPro" id="IPR043129">
    <property type="entry name" value="ATPase_NBD"/>
</dbReference>
<gene>
    <name evidence="2" type="ORF">AKJ45_00150</name>
</gene>
<dbReference type="InterPro" id="IPR012675">
    <property type="entry name" value="Beta-grasp_dom_sf"/>
</dbReference>
<organism evidence="2 3">
    <name type="scientific">candidate division MSBL1 archaeon SCGC-AAA261F19</name>
    <dbReference type="NCBI Taxonomy" id="1698275"/>
    <lineage>
        <taxon>Archaea</taxon>
        <taxon>Methanobacteriati</taxon>
        <taxon>Methanobacteriota</taxon>
        <taxon>candidate division MSBL1</taxon>
    </lineage>
</organism>
<dbReference type="CDD" id="cd00207">
    <property type="entry name" value="fer2"/>
    <property type="match status" value="1"/>
</dbReference>
<evidence type="ECO:0000313" key="2">
    <source>
        <dbReference type="EMBL" id="KXB03908.1"/>
    </source>
</evidence>
<dbReference type="SUPFAM" id="SSF53067">
    <property type="entry name" value="Actin-like ATPase domain"/>
    <property type="match status" value="1"/>
</dbReference>
<accession>A0A133VBT2</accession>
<dbReference type="EMBL" id="LHXZ01000001">
    <property type="protein sequence ID" value="KXB03908.1"/>
    <property type="molecule type" value="Genomic_DNA"/>
</dbReference>
<sequence length="623" mass="68228">MKSAPGLTLLDAADEAGVDIKSDCGGKQTCGKCKIKVEEGIENLSSPTSKERDELGDTLEQGYRLACASKVSGNVLVTVPDESRRGKQVILTEGLEVGIEINPSVKKYRMELDAPSLANDIPDFERIAKFLNNEYGVEVNEVMPSTLRSLPRTLRDKMGRYEKTFTATTLDGKLIKLEKGHREEYYGIAIDIGTTTDVAYLTDMRTGEVVAITSMMNPQVKYGEDVMRRVTMSFSEEDGLEKLRTAIVDGLNSLIDDAVEEAGISKDDVMEITIVGNTGMHNLFTGIHAEFVSKSPYVQAIGHSINLTPQQAGLDIYEDGNVHVLPTIAGWMGADTIGCLITTTPYEQEETQLMIDVGTNGELVLGNKDKMIGASCAAGPALEGAHVSYGMRAAPGAIQYVRIDPSTYKPKLDIIGDEPARGLCGSGIIDVVAEMVRTGILQQNGRFNKDLETDRIRKSKSSQGNEYVLVWADESGIDKDIVVTLKDVREVQLAKGAIRAGAGILMEEFGVESIDEIALAGAFGNYIDPTSALIIGLFPEIERDRVKMVGNAAGIGARLALVDEKKRKEADWLVDKVKYLRLAALEDFDMEFAKAQWFPHMKKEELYPNYDKILALREEEGEF</sequence>
<dbReference type="InterPro" id="IPR001041">
    <property type="entry name" value="2Fe-2S_ferredoxin-type"/>
</dbReference>
<dbReference type="InterPro" id="IPR042259">
    <property type="entry name" value="Raco-like_middle_sf"/>
</dbReference>
<proteinExistence type="predicted"/>
<comment type="caution">
    <text evidence="2">The sequence shown here is derived from an EMBL/GenBank/DDBJ whole genome shotgun (WGS) entry which is preliminary data.</text>
</comment>
<dbReference type="Gene3D" id="3.10.20.880">
    <property type="match status" value="1"/>
</dbReference>
<dbReference type="Pfam" id="PF17650">
    <property type="entry name" value="RACo_linker"/>
    <property type="match status" value="1"/>
</dbReference>
<dbReference type="InterPro" id="IPR041414">
    <property type="entry name" value="Raco-like_middle"/>
</dbReference>
<dbReference type="SUPFAM" id="SSF54292">
    <property type="entry name" value="2Fe-2S ferredoxin-like"/>
    <property type="match status" value="1"/>
</dbReference>
<dbReference type="InterPro" id="IPR040506">
    <property type="entry name" value="RACo_linker"/>
</dbReference>
<protein>
    <submittedName>
        <fullName evidence="2">Ferredoxin</fullName>
    </submittedName>
</protein>
<feature type="domain" description="2Fe-2S ferredoxin-type" evidence="1">
    <location>
        <begin position="1"/>
        <end position="83"/>
    </location>
</feature>
<dbReference type="Gene3D" id="3.30.420.480">
    <property type="entry name" value="Domain of unknown function (DUF4445)"/>
    <property type="match status" value="1"/>
</dbReference>
<dbReference type="Proteomes" id="UP000070565">
    <property type="component" value="Unassembled WGS sequence"/>
</dbReference>
<dbReference type="Pfam" id="PF17651">
    <property type="entry name" value="Raco_middle"/>
    <property type="match status" value="1"/>
</dbReference>
<dbReference type="Pfam" id="PF14574">
    <property type="entry name" value="RACo_C_ter"/>
    <property type="match status" value="1"/>
</dbReference>
<dbReference type="Pfam" id="PF00111">
    <property type="entry name" value="Fer2"/>
    <property type="match status" value="1"/>
</dbReference>
<dbReference type="PANTHER" id="PTHR42895:SF1">
    <property type="entry name" value="IRON-SULFUR CLUSTER PROTEIN"/>
    <property type="match status" value="1"/>
</dbReference>